<keyword evidence="6" id="KW-1185">Reference proteome</keyword>
<evidence type="ECO:0000313" key="5">
    <source>
        <dbReference type="EMBL" id="KAJ1114185.1"/>
    </source>
</evidence>
<dbReference type="GO" id="GO:0005737">
    <property type="term" value="C:cytoplasm"/>
    <property type="evidence" value="ECO:0007669"/>
    <property type="project" value="TreeGrafter"/>
</dbReference>
<dbReference type="Pfam" id="PF08241">
    <property type="entry name" value="Methyltransf_11"/>
    <property type="match status" value="1"/>
</dbReference>
<accession>A0AAV7NN33</accession>
<dbReference type="PANTHER" id="PTHR13069:SF35">
    <property type="entry name" value="TRNA METHYLTRANSFERASE 9-LIKE PROTEIN-RELATED"/>
    <property type="match status" value="1"/>
</dbReference>
<reference evidence="5" key="1">
    <citation type="journal article" date="2022" name="bioRxiv">
        <title>Sequencing and chromosome-scale assembly of the giantPleurodeles waltlgenome.</title>
        <authorList>
            <person name="Brown T."/>
            <person name="Elewa A."/>
            <person name="Iarovenko S."/>
            <person name="Subramanian E."/>
            <person name="Araus A.J."/>
            <person name="Petzold A."/>
            <person name="Susuki M."/>
            <person name="Suzuki K.-i.T."/>
            <person name="Hayashi T."/>
            <person name="Toyoda A."/>
            <person name="Oliveira C."/>
            <person name="Osipova E."/>
            <person name="Leigh N.D."/>
            <person name="Simon A."/>
            <person name="Yun M.H."/>
        </authorList>
    </citation>
    <scope>NUCLEOTIDE SEQUENCE</scope>
    <source>
        <strain evidence="5">20211129_DDA</strain>
        <tissue evidence="5">Liver</tissue>
    </source>
</reference>
<dbReference type="CDD" id="cd02440">
    <property type="entry name" value="AdoMet_MTases"/>
    <property type="match status" value="1"/>
</dbReference>
<feature type="domain" description="Methyltransferase type 11" evidence="4">
    <location>
        <begin position="50"/>
        <end position="139"/>
    </location>
</feature>
<comment type="caution">
    <text evidence="5">The sequence shown here is derived from an EMBL/GenBank/DDBJ whole genome shotgun (WGS) entry which is preliminary data.</text>
</comment>
<dbReference type="InterPro" id="IPR013216">
    <property type="entry name" value="Methyltransf_11"/>
</dbReference>
<dbReference type="GO" id="GO:0008757">
    <property type="term" value="F:S-adenosylmethionine-dependent methyltransferase activity"/>
    <property type="evidence" value="ECO:0007669"/>
    <property type="project" value="InterPro"/>
</dbReference>
<gene>
    <name evidence="5" type="ORF">NDU88_002424</name>
</gene>
<dbReference type="InterPro" id="IPR051422">
    <property type="entry name" value="AlkB_tRNA_MeTrf/Diox"/>
</dbReference>
<proteinExistence type="predicted"/>
<feature type="compositionally biased region" description="Basic and acidic residues" evidence="3">
    <location>
        <begin position="258"/>
        <end position="270"/>
    </location>
</feature>
<dbReference type="SUPFAM" id="SSF53335">
    <property type="entry name" value="S-adenosyl-L-methionine-dependent methyltransferases"/>
    <property type="match status" value="1"/>
</dbReference>
<evidence type="ECO:0000313" key="6">
    <source>
        <dbReference type="Proteomes" id="UP001066276"/>
    </source>
</evidence>
<dbReference type="GO" id="GO:0106335">
    <property type="term" value="F:tRNA (5-carboxymethyluridine(34)-5-O)-methyltransferase activity"/>
    <property type="evidence" value="ECO:0007669"/>
    <property type="project" value="TreeGrafter"/>
</dbReference>
<evidence type="ECO:0000256" key="2">
    <source>
        <dbReference type="ARBA" id="ARBA00022679"/>
    </source>
</evidence>
<dbReference type="InterPro" id="IPR029063">
    <property type="entry name" value="SAM-dependent_MTases_sf"/>
</dbReference>
<dbReference type="GO" id="GO:0002098">
    <property type="term" value="P:tRNA wobble uridine modification"/>
    <property type="evidence" value="ECO:0007669"/>
    <property type="project" value="TreeGrafter"/>
</dbReference>
<dbReference type="Proteomes" id="UP001066276">
    <property type="component" value="Chromosome 8"/>
</dbReference>
<evidence type="ECO:0000256" key="1">
    <source>
        <dbReference type="ARBA" id="ARBA00022603"/>
    </source>
</evidence>
<feature type="region of interest" description="Disordered" evidence="3">
    <location>
        <begin position="256"/>
        <end position="294"/>
    </location>
</feature>
<dbReference type="FunFam" id="3.40.50.150:FF:000195">
    <property type="entry name" value="Methyltransferase domain containing protein"/>
    <property type="match status" value="1"/>
</dbReference>
<evidence type="ECO:0000256" key="3">
    <source>
        <dbReference type="SAM" id="MobiDB-lite"/>
    </source>
</evidence>
<dbReference type="PANTHER" id="PTHR13069">
    <property type="entry name" value="ALKYLATED DNA REPAIR PROTEIN ALKB HOMOLOG 8"/>
    <property type="match status" value="1"/>
</dbReference>
<keyword evidence="1" id="KW-0489">Methyltransferase</keyword>
<name>A0AAV7NN33_PLEWA</name>
<keyword evidence="2" id="KW-0808">Transferase</keyword>
<organism evidence="5 6">
    <name type="scientific">Pleurodeles waltl</name>
    <name type="common">Iberian ribbed newt</name>
    <dbReference type="NCBI Taxonomy" id="8319"/>
    <lineage>
        <taxon>Eukaryota</taxon>
        <taxon>Metazoa</taxon>
        <taxon>Chordata</taxon>
        <taxon>Craniata</taxon>
        <taxon>Vertebrata</taxon>
        <taxon>Euteleostomi</taxon>
        <taxon>Amphibia</taxon>
        <taxon>Batrachia</taxon>
        <taxon>Caudata</taxon>
        <taxon>Salamandroidea</taxon>
        <taxon>Salamandridae</taxon>
        <taxon>Pleurodelinae</taxon>
        <taxon>Pleurodeles</taxon>
    </lineage>
</organism>
<sequence length="442" mass="50310">MEKEASVLERDHVHSVYEKIAPYFSDARYKAWPKVQEFLLAQEPGSLIADIGCGNGKYLHINSQAFKVGCDNCFPLAESARNQGYEIMLCDGLCLPYRNECFDAVLSIAVVHHFSTKERRIRAIKEMARILRTGGRIMIYVWAMEQKRRKFGKQDIFVPWNSEPLSPSHVSSHGAVVEPKKLLHRPAAANQRWSSMDSAVKPPRNSASFVGGKEMFYKCFDKSLRWNFFSKSLDSVFDLGDRLSFNNNQFPKCSVNSSREKLFEQKEPGDSTKGSPAMFAESRRNSEDDSLGIAESPLPRHFSHLCGIDSESTSQQPPSEQLIRDCSRVSLPDLVSRHKELPGRKQSKNNFPIKQVDSYKPLNKNKAGVSLQETDYDLRKGVPKNPDQTPADSACLRYYHVFRKGELVDLIDHHIPELHVVQAYFDHANWCVVAEKVNVWKI</sequence>
<evidence type="ECO:0000259" key="4">
    <source>
        <dbReference type="Pfam" id="PF08241"/>
    </source>
</evidence>
<dbReference type="Gene3D" id="3.40.50.150">
    <property type="entry name" value="Vaccinia Virus protein VP39"/>
    <property type="match status" value="2"/>
</dbReference>
<dbReference type="GO" id="GO:0030488">
    <property type="term" value="P:tRNA methylation"/>
    <property type="evidence" value="ECO:0007669"/>
    <property type="project" value="TreeGrafter"/>
</dbReference>
<dbReference type="GO" id="GO:0000049">
    <property type="term" value="F:tRNA binding"/>
    <property type="evidence" value="ECO:0007669"/>
    <property type="project" value="TreeGrafter"/>
</dbReference>
<dbReference type="EMBL" id="JANPWB010000012">
    <property type="protein sequence ID" value="KAJ1114185.1"/>
    <property type="molecule type" value="Genomic_DNA"/>
</dbReference>
<protein>
    <recommendedName>
        <fullName evidence="4">Methyltransferase type 11 domain-containing protein</fullName>
    </recommendedName>
</protein>
<dbReference type="AlphaFoldDB" id="A0AAV7NN33"/>
<dbReference type="GO" id="GO:0005634">
    <property type="term" value="C:nucleus"/>
    <property type="evidence" value="ECO:0007669"/>
    <property type="project" value="TreeGrafter"/>
</dbReference>